<dbReference type="OrthoDB" id="2063655at2"/>
<evidence type="ECO:0008006" key="4">
    <source>
        <dbReference type="Google" id="ProtNLM"/>
    </source>
</evidence>
<evidence type="ECO:0000256" key="1">
    <source>
        <dbReference type="SAM" id="Coils"/>
    </source>
</evidence>
<accession>A0A1M7MVM8</accession>
<dbReference type="Proteomes" id="UP000184038">
    <property type="component" value="Unassembled WGS sequence"/>
</dbReference>
<reference evidence="2 3" key="1">
    <citation type="submission" date="2016-11" db="EMBL/GenBank/DDBJ databases">
        <authorList>
            <person name="Jaros S."/>
            <person name="Januszkiewicz K."/>
            <person name="Wedrychowicz H."/>
        </authorList>
    </citation>
    <scope>NUCLEOTIDE SEQUENCE [LARGE SCALE GENOMIC DNA]</scope>
    <source>
        <strain evidence="2 3">DSM 15930</strain>
    </source>
</reference>
<sequence>MTEMELKQYRIIIKEIQDLDKRINQLYDKEIGAVATRVKGSSRTFPYREVRTSVIVDNPIEVAARDRLIASRKKKKEQLQNIALEIEQYVDDIEDSELRLIFKYRFMDGMKLNDIAEEVSLDRSVIGKKIRKYIDLPPLPHKAVL</sequence>
<dbReference type="AlphaFoldDB" id="A0A1M7MVM8"/>
<dbReference type="STRING" id="1120996.SAMN02746066_04056"/>
<keyword evidence="3" id="KW-1185">Reference proteome</keyword>
<organism evidence="2 3">
    <name type="scientific">Anaerosporobacter mobilis DSM 15930</name>
    <dbReference type="NCBI Taxonomy" id="1120996"/>
    <lineage>
        <taxon>Bacteria</taxon>
        <taxon>Bacillati</taxon>
        <taxon>Bacillota</taxon>
        <taxon>Clostridia</taxon>
        <taxon>Lachnospirales</taxon>
        <taxon>Lachnospiraceae</taxon>
        <taxon>Anaerosporobacter</taxon>
    </lineage>
</organism>
<evidence type="ECO:0000313" key="2">
    <source>
        <dbReference type="EMBL" id="SHM95225.1"/>
    </source>
</evidence>
<gene>
    <name evidence="2" type="ORF">SAMN02746066_04056</name>
</gene>
<keyword evidence="1" id="KW-0175">Coiled coil</keyword>
<evidence type="ECO:0000313" key="3">
    <source>
        <dbReference type="Proteomes" id="UP000184038"/>
    </source>
</evidence>
<dbReference type="EMBL" id="FRCP01000023">
    <property type="protein sequence ID" value="SHM95225.1"/>
    <property type="molecule type" value="Genomic_DNA"/>
</dbReference>
<name>A0A1M7MVM8_9FIRM</name>
<dbReference type="RefSeq" id="WP_073290760.1">
    <property type="nucleotide sequence ID" value="NZ_FRCP01000023.1"/>
</dbReference>
<proteinExistence type="predicted"/>
<feature type="coiled-coil region" evidence="1">
    <location>
        <begin position="72"/>
        <end position="99"/>
    </location>
</feature>
<protein>
    <recommendedName>
        <fullName evidence="4">Sigma-70, region 4</fullName>
    </recommendedName>
</protein>